<feature type="coiled-coil region" evidence="1">
    <location>
        <begin position="152"/>
        <end position="199"/>
    </location>
</feature>
<accession>A0AAV3Z3Q1</accession>
<feature type="compositionally biased region" description="Low complexity" evidence="2">
    <location>
        <begin position="348"/>
        <end position="363"/>
    </location>
</feature>
<evidence type="ECO:0000256" key="2">
    <source>
        <dbReference type="SAM" id="MobiDB-lite"/>
    </source>
</evidence>
<keyword evidence="4" id="KW-1185">Reference proteome</keyword>
<feature type="compositionally biased region" description="Gly residues" evidence="2">
    <location>
        <begin position="47"/>
        <end position="57"/>
    </location>
</feature>
<reference evidence="3 4" key="1">
    <citation type="journal article" date="2021" name="Elife">
        <title>Chloroplast acquisition without the gene transfer in kleptoplastic sea slugs, Plakobranchus ocellatus.</title>
        <authorList>
            <person name="Maeda T."/>
            <person name="Takahashi S."/>
            <person name="Yoshida T."/>
            <person name="Shimamura S."/>
            <person name="Takaki Y."/>
            <person name="Nagai Y."/>
            <person name="Toyoda A."/>
            <person name="Suzuki Y."/>
            <person name="Arimoto A."/>
            <person name="Ishii H."/>
            <person name="Satoh N."/>
            <person name="Nishiyama T."/>
            <person name="Hasebe M."/>
            <person name="Maruyama T."/>
            <person name="Minagawa J."/>
            <person name="Obokata J."/>
            <person name="Shigenobu S."/>
        </authorList>
    </citation>
    <scope>NUCLEOTIDE SEQUENCE [LARGE SCALE GENOMIC DNA]</scope>
</reference>
<feature type="compositionally biased region" description="Basic residues" evidence="2">
    <location>
        <begin position="278"/>
        <end position="288"/>
    </location>
</feature>
<evidence type="ECO:0000313" key="3">
    <source>
        <dbReference type="EMBL" id="GFN89200.1"/>
    </source>
</evidence>
<name>A0AAV3Z3Q1_9GAST</name>
<keyword evidence="1" id="KW-0175">Coiled coil</keyword>
<organism evidence="3 4">
    <name type="scientific">Plakobranchus ocellatus</name>
    <dbReference type="NCBI Taxonomy" id="259542"/>
    <lineage>
        <taxon>Eukaryota</taxon>
        <taxon>Metazoa</taxon>
        <taxon>Spiralia</taxon>
        <taxon>Lophotrochozoa</taxon>
        <taxon>Mollusca</taxon>
        <taxon>Gastropoda</taxon>
        <taxon>Heterobranchia</taxon>
        <taxon>Euthyneura</taxon>
        <taxon>Panpulmonata</taxon>
        <taxon>Sacoglossa</taxon>
        <taxon>Placobranchoidea</taxon>
        <taxon>Plakobranchidae</taxon>
        <taxon>Plakobranchus</taxon>
    </lineage>
</organism>
<feature type="region of interest" description="Disordered" evidence="2">
    <location>
        <begin position="27"/>
        <end position="101"/>
    </location>
</feature>
<feature type="compositionally biased region" description="Gly residues" evidence="2">
    <location>
        <begin position="68"/>
        <end position="85"/>
    </location>
</feature>
<evidence type="ECO:0000313" key="4">
    <source>
        <dbReference type="Proteomes" id="UP000735302"/>
    </source>
</evidence>
<feature type="region of interest" description="Disordered" evidence="2">
    <location>
        <begin position="233"/>
        <end position="291"/>
    </location>
</feature>
<comment type="caution">
    <text evidence="3">The sequence shown here is derived from an EMBL/GenBank/DDBJ whole genome shotgun (WGS) entry which is preliminary data.</text>
</comment>
<feature type="region of interest" description="Disordered" evidence="2">
    <location>
        <begin position="347"/>
        <end position="372"/>
    </location>
</feature>
<proteinExistence type="predicted"/>
<protein>
    <submittedName>
        <fullName evidence="3">Ecto-nox disulfide-thiol exchanger 2-like</fullName>
    </submittedName>
</protein>
<evidence type="ECO:0000256" key="1">
    <source>
        <dbReference type="SAM" id="Coils"/>
    </source>
</evidence>
<sequence>MSAATYNKVDMSLDDIIKINRAEKRQQAKAARGARGTKVVSNREGRGGAGRGRGKGGAISVTSLRGNLRGGGVRGRGGRGRGGGLSPSKRGRGAAQPKQSTLIKVLDGRGRGGNFRGRGQSTKKPTAVAAAQPKQQGIQLFTKSGLSKQALAQQQNQRLNKARKQAALLREKQLALKNLQQAQKNMQTVNLAIQKSSRDAVVNKMRGLGNTNLPTARTTGRGRGKLLASLTRSGNNIIGGDRNSNSTFRPNQGSSRQLNYTSVTISNPSALNSAQTQRGRRRPWRKPQKTTVAESFKVEVINQNPVPFQFPKPEPTSVLEKLKSLKPAVPTTYKFQKNVFAAPTTGVSLSDRFSGSSSPSSNSHLEERKVFV</sequence>
<feature type="compositionally biased region" description="Polar residues" evidence="2">
    <location>
        <begin position="233"/>
        <end position="277"/>
    </location>
</feature>
<dbReference type="Proteomes" id="UP000735302">
    <property type="component" value="Unassembled WGS sequence"/>
</dbReference>
<gene>
    <name evidence="3" type="ORF">PoB_001570600</name>
</gene>
<dbReference type="EMBL" id="BLXT01001916">
    <property type="protein sequence ID" value="GFN89200.1"/>
    <property type="molecule type" value="Genomic_DNA"/>
</dbReference>
<dbReference type="AlphaFoldDB" id="A0AAV3Z3Q1"/>